<evidence type="ECO:0000256" key="6">
    <source>
        <dbReference type="ARBA" id="ARBA00022553"/>
    </source>
</evidence>
<dbReference type="FunFam" id="3.40.120.10:FF:000006">
    <property type="entry name" value="Phosphoglucomutase PgmA"/>
    <property type="match status" value="1"/>
</dbReference>
<dbReference type="GO" id="GO:0000287">
    <property type="term" value="F:magnesium ion binding"/>
    <property type="evidence" value="ECO:0007669"/>
    <property type="project" value="InterPro"/>
</dbReference>
<feature type="domain" description="Alpha-D-phosphohexomutase alpha/beta/alpha" evidence="13">
    <location>
        <begin position="199"/>
        <end position="287"/>
    </location>
</feature>
<dbReference type="PANTHER" id="PTHR22573">
    <property type="entry name" value="PHOSPHOHEXOMUTASE FAMILY MEMBER"/>
    <property type="match status" value="1"/>
</dbReference>
<evidence type="ECO:0000256" key="10">
    <source>
        <dbReference type="ARBA" id="ARBA00023277"/>
    </source>
</evidence>
<evidence type="ECO:0000256" key="4">
    <source>
        <dbReference type="ARBA" id="ARBA00012728"/>
    </source>
</evidence>
<evidence type="ECO:0000256" key="1">
    <source>
        <dbReference type="ARBA" id="ARBA00000443"/>
    </source>
</evidence>
<dbReference type="Pfam" id="PF24947">
    <property type="entry name" value="PGM1_C_vert_fung"/>
    <property type="match status" value="1"/>
</dbReference>
<dbReference type="InterPro" id="IPR045244">
    <property type="entry name" value="PGM"/>
</dbReference>
<keyword evidence="10" id="KW-0119">Carbohydrate metabolism</keyword>
<comment type="cofactor">
    <cofactor evidence="2">
        <name>Mg(2+)</name>
        <dbReference type="ChEBI" id="CHEBI:18420"/>
    </cofactor>
</comment>
<sequence length="544" mass="59065">MTCKTVATQPFSDQKPGTSGLRKLVSVFQQPHYLENFVQAIFDSIGDFKGQTLVVGGDGRFYNRQATQIILKMAAANGFGRVKVGQGGILSTPATSAVIRKYNAFGGIILSASHNPGGPDGDFGIKYNIDNGGPAPEKVTDAIYDRSKTITEYKIVDAPDINLDILGTSTLEGMTVEVIDSVIDYAALMESLFDFDRIRQLFTTGKFRMCMDSLHAVTGSYAHAIFEQRLGAPKGTVQNGVPLEDFGGGHPDPNLVYAHDLVEVMFGENAPDFGAASDGDGDRNMILGRNFFVTPSDSLAVLAANATLVPGYRNGLAGIARSMPTSQAPDRVAAKLGIDCYETPTGWKFFGNLLDAGKATLCGEESFGTGSNHIREKDGLWAVLFWLNILAVTGKSVEELMKEHWQTYGRNYYSRHDYEAIDSDRANTLITQLRDKLPTLKGQKFGSYEVEYSDDFSYTDPIDGSVSQKQGVRIGFTDGSRIVFRLSGTGTQGATLRLYVERYEADPAKHNDDPQVALGELIAIADTIAQIKSLTGMDKPTVIT</sequence>
<evidence type="ECO:0000259" key="14">
    <source>
        <dbReference type="Pfam" id="PF02880"/>
    </source>
</evidence>
<reference evidence="15" key="1">
    <citation type="journal article" date="2023" name="Plants (Basel)">
        <title>Genomic Analysis of Leptolyngbya boryana CZ1 Reveals Efficient Carbon Fixation Modules.</title>
        <authorList>
            <person name="Bai X."/>
            <person name="Wang H."/>
            <person name="Cheng W."/>
            <person name="Wang J."/>
            <person name="Ma M."/>
            <person name="Hu H."/>
            <person name="Song Z."/>
            <person name="Ma H."/>
            <person name="Fan Y."/>
            <person name="Du C."/>
            <person name="Xu J."/>
        </authorList>
    </citation>
    <scope>NUCLEOTIDE SEQUENCE</scope>
    <source>
        <strain evidence="15">CZ1</strain>
    </source>
</reference>
<dbReference type="Pfam" id="PF02878">
    <property type="entry name" value="PGM_PMM_I"/>
    <property type="match status" value="1"/>
</dbReference>
<gene>
    <name evidence="15" type="ORF">Q2T42_04670</name>
</gene>
<accession>A0AA96WXQ2</accession>
<dbReference type="PRINTS" id="PR00509">
    <property type="entry name" value="PGMPMM"/>
</dbReference>
<comment type="catalytic activity">
    <reaction evidence="1">
        <text>alpha-D-glucose 1-phosphate = alpha-D-glucose 6-phosphate</text>
        <dbReference type="Rhea" id="RHEA:23536"/>
        <dbReference type="ChEBI" id="CHEBI:58225"/>
        <dbReference type="ChEBI" id="CHEBI:58601"/>
        <dbReference type="EC" id="5.4.2.2"/>
    </reaction>
</comment>
<dbReference type="Gene3D" id="3.40.120.10">
    <property type="entry name" value="Alpha-D-Glucose-1,6-Bisphosphate, subunit A, domain 3"/>
    <property type="match status" value="3"/>
</dbReference>
<protein>
    <recommendedName>
        <fullName evidence="4">phosphoglucomutase (alpha-D-glucose-1,6-bisphosphate-dependent)</fullName>
        <ecNumber evidence="4">5.4.2.2</ecNumber>
    </recommendedName>
</protein>
<dbReference type="InterPro" id="IPR005845">
    <property type="entry name" value="A-D-PHexomutase_a/b/a-II"/>
</dbReference>
<keyword evidence="7 11" id="KW-0479">Metal-binding</keyword>
<proteinExistence type="inferred from homology"/>
<dbReference type="InterPro" id="IPR005841">
    <property type="entry name" value="Alpha-D-phosphohexomutase_SF"/>
</dbReference>
<keyword evidence="6" id="KW-0597">Phosphoprotein</keyword>
<dbReference type="GO" id="GO:0005829">
    <property type="term" value="C:cytosol"/>
    <property type="evidence" value="ECO:0007669"/>
    <property type="project" value="TreeGrafter"/>
</dbReference>
<keyword evidence="9 15" id="KW-0413">Isomerase</keyword>
<reference evidence="15" key="2">
    <citation type="submission" date="2023-07" db="EMBL/GenBank/DDBJ databases">
        <authorList>
            <person name="Bai X.-H."/>
            <person name="Wang H.-H."/>
            <person name="Wang J."/>
            <person name="Ma M.-Y."/>
            <person name="Hu H.-H."/>
            <person name="Song Z.-L."/>
            <person name="Ma H.-G."/>
            <person name="Fan Y."/>
            <person name="Du C.-Y."/>
            <person name="Xu J.-C."/>
        </authorList>
    </citation>
    <scope>NUCLEOTIDE SEQUENCE</scope>
    <source>
        <strain evidence="15">CZ1</strain>
    </source>
</reference>
<dbReference type="InterPro" id="IPR005846">
    <property type="entry name" value="A-D-PHexomutase_a/b/a-III"/>
</dbReference>
<dbReference type="FunFam" id="3.30.310.50:FF:000002">
    <property type="entry name" value="Phosphoglucomutase 5"/>
    <property type="match status" value="1"/>
</dbReference>
<dbReference type="GO" id="GO:0004614">
    <property type="term" value="F:phosphoglucomutase activity"/>
    <property type="evidence" value="ECO:0007669"/>
    <property type="project" value="UniProtKB-EC"/>
</dbReference>
<evidence type="ECO:0000256" key="5">
    <source>
        <dbReference type="ARBA" id="ARBA00022526"/>
    </source>
</evidence>
<dbReference type="PANTHER" id="PTHR22573:SF2">
    <property type="entry name" value="PHOSPHOGLUCOMUTASE"/>
    <property type="match status" value="1"/>
</dbReference>
<feature type="domain" description="Alpha-D-phosphohexomutase alpha/beta/alpha" evidence="12">
    <location>
        <begin position="14"/>
        <end position="153"/>
    </location>
</feature>
<evidence type="ECO:0000256" key="2">
    <source>
        <dbReference type="ARBA" id="ARBA00001946"/>
    </source>
</evidence>
<evidence type="ECO:0000256" key="8">
    <source>
        <dbReference type="ARBA" id="ARBA00022842"/>
    </source>
</evidence>
<evidence type="ECO:0000259" key="12">
    <source>
        <dbReference type="Pfam" id="PF02878"/>
    </source>
</evidence>
<keyword evidence="5" id="KW-0313">Glucose metabolism</keyword>
<dbReference type="InterPro" id="IPR036900">
    <property type="entry name" value="A-D-PHexomutase_C_sf"/>
</dbReference>
<dbReference type="Pfam" id="PF02879">
    <property type="entry name" value="PGM_PMM_II"/>
    <property type="match status" value="1"/>
</dbReference>
<keyword evidence="8 11" id="KW-0460">Magnesium</keyword>
<dbReference type="NCBIfam" id="NF005737">
    <property type="entry name" value="PRK07564.1-1"/>
    <property type="match status" value="1"/>
</dbReference>
<dbReference type="SUPFAM" id="SSF55957">
    <property type="entry name" value="Phosphoglucomutase, C-terminal domain"/>
    <property type="match status" value="1"/>
</dbReference>
<dbReference type="EC" id="5.4.2.2" evidence="4"/>
<evidence type="ECO:0000256" key="9">
    <source>
        <dbReference type="ARBA" id="ARBA00023235"/>
    </source>
</evidence>
<dbReference type="InterPro" id="IPR016066">
    <property type="entry name" value="A-D-PHexomutase_CS"/>
</dbReference>
<dbReference type="Gene3D" id="3.30.310.50">
    <property type="entry name" value="Alpha-D-phosphohexomutase, C-terminal domain"/>
    <property type="match status" value="1"/>
</dbReference>
<dbReference type="AlphaFoldDB" id="A0AA96WXQ2"/>
<dbReference type="CDD" id="cd03085">
    <property type="entry name" value="PGM1"/>
    <property type="match status" value="1"/>
</dbReference>
<dbReference type="EMBL" id="CP130144">
    <property type="protein sequence ID" value="WNZ47128.1"/>
    <property type="molecule type" value="Genomic_DNA"/>
</dbReference>
<evidence type="ECO:0000256" key="7">
    <source>
        <dbReference type="ARBA" id="ARBA00022723"/>
    </source>
</evidence>
<dbReference type="RefSeq" id="WP_316427957.1">
    <property type="nucleotide sequence ID" value="NZ_CP130144.1"/>
</dbReference>
<organism evidence="15">
    <name type="scientific">Leptolyngbya boryana CZ1</name>
    <dbReference type="NCBI Taxonomy" id="3060204"/>
    <lineage>
        <taxon>Bacteria</taxon>
        <taxon>Bacillati</taxon>
        <taxon>Cyanobacteriota</taxon>
        <taxon>Cyanophyceae</taxon>
        <taxon>Leptolyngbyales</taxon>
        <taxon>Leptolyngbyaceae</taxon>
        <taxon>Leptolyngbya group</taxon>
        <taxon>Leptolyngbya</taxon>
    </lineage>
</organism>
<dbReference type="Pfam" id="PF02880">
    <property type="entry name" value="PGM_PMM_III"/>
    <property type="match status" value="1"/>
</dbReference>
<dbReference type="InterPro" id="IPR005844">
    <property type="entry name" value="A-D-PHexomutase_a/b/a-I"/>
</dbReference>
<evidence type="ECO:0000256" key="11">
    <source>
        <dbReference type="RuleBase" id="RU004326"/>
    </source>
</evidence>
<comment type="similarity">
    <text evidence="3 11">Belongs to the phosphohexose mutase family.</text>
</comment>
<dbReference type="FunFam" id="3.40.120.10:FF:000005">
    <property type="entry name" value="Phosphoglucomutase 5"/>
    <property type="match status" value="1"/>
</dbReference>
<dbReference type="PROSITE" id="PS00710">
    <property type="entry name" value="PGM_PMM"/>
    <property type="match status" value="1"/>
</dbReference>
<dbReference type="FunFam" id="3.40.120.10:FF:000004">
    <property type="entry name" value="Phosphoglucomutase 5"/>
    <property type="match status" value="1"/>
</dbReference>
<evidence type="ECO:0000313" key="15">
    <source>
        <dbReference type="EMBL" id="WNZ47128.1"/>
    </source>
</evidence>
<name>A0AA96WXQ2_LEPBY</name>
<dbReference type="GO" id="GO:0006006">
    <property type="term" value="P:glucose metabolic process"/>
    <property type="evidence" value="ECO:0007669"/>
    <property type="project" value="UniProtKB-KW"/>
</dbReference>
<dbReference type="InterPro" id="IPR016055">
    <property type="entry name" value="A-D-PHexomutase_a/b/a-I/II/III"/>
</dbReference>
<dbReference type="SUPFAM" id="SSF53738">
    <property type="entry name" value="Phosphoglucomutase, first 3 domains"/>
    <property type="match status" value="3"/>
</dbReference>
<feature type="domain" description="Alpha-D-phosphohexomutase alpha/beta/alpha" evidence="14">
    <location>
        <begin position="296"/>
        <end position="408"/>
    </location>
</feature>
<evidence type="ECO:0000259" key="13">
    <source>
        <dbReference type="Pfam" id="PF02879"/>
    </source>
</evidence>
<evidence type="ECO:0000256" key="3">
    <source>
        <dbReference type="ARBA" id="ARBA00010231"/>
    </source>
</evidence>